<accession>A0A8J4DFW1</accession>
<dbReference type="Proteomes" id="UP000605992">
    <property type="component" value="Unassembled WGS sequence"/>
</dbReference>
<dbReference type="InterPro" id="IPR009241">
    <property type="entry name" value="HigB-like"/>
</dbReference>
<organism evidence="1 2">
    <name type="scientific">Planotetraspora thailandica</name>
    <dbReference type="NCBI Taxonomy" id="487172"/>
    <lineage>
        <taxon>Bacteria</taxon>
        <taxon>Bacillati</taxon>
        <taxon>Actinomycetota</taxon>
        <taxon>Actinomycetes</taxon>
        <taxon>Streptosporangiales</taxon>
        <taxon>Streptosporangiaceae</taxon>
        <taxon>Planotetraspora</taxon>
    </lineage>
</organism>
<protein>
    <recommendedName>
        <fullName evidence="3">Addiction module toxin RelE</fullName>
    </recommendedName>
</protein>
<gene>
    <name evidence="1" type="ORF">Pth03_81200</name>
</gene>
<evidence type="ECO:0000313" key="1">
    <source>
        <dbReference type="EMBL" id="GII59731.1"/>
    </source>
</evidence>
<evidence type="ECO:0000313" key="2">
    <source>
        <dbReference type="Proteomes" id="UP000605992"/>
    </source>
</evidence>
<comment type="caution">
    <text evidence="1">The sequence shown here is derived from an EMBL/GenBank/DDBJ whole genome shotgun (WGS) entry which is preliminary data.</text>
</comment>
<dbReference type="Pfam" id="PF05973">
    <property type="entry name" value="Gp49"/>
    <property type="match status" value="1"/>
</dbReference>
<evidence type="ECO:0008006" key="3">
    <source>
        <dbReference type="Google" id="ProtNLM"/>
    </source>
</evidence>
<reference evidence="1" key="1">
    <citation type="submission" date="2021-01" db="EMBL/GenBank/DDBJ databases">
        <title>Whole genome shotgun sequence of Planotetraspora thailandica NBRC 104271.</title>
        <authorList>
            <person name="Komaki H."/>
            <person name="Tamura T."/>
        </authorList>
    </citation>
    <scope>NUCLEOTIDE SEQUENCE</scope>
    <source>
        <strain evidence="1">NBRC 104271</strain>
    </source>
</reference>
<name>A0A8J4DFW1_9ACTN</name>
<keyword evidence="2" id="KW-1185">Reference proteome</keyword>
<dbReference type="AlphaFoldDB" id="A0A8J4DFW1"/>
<dbReference type="EMBL" id="BOOR01000095">
    <property type="protein sequence ID" value="GII59731.1"/>
    <property type="molecule type" value="Genomic_DNA"/>
</dbReference>
<sequence>MLVFPECGMFVFSGRGTCAPYNVHVMNWGEVELEPEVDEWFDTLDQEGQETASFYVDLLAERGVLLDEPYTRQLRGKLRELRFHLDREAVRVTYWIAPGRRIVMLTVFRKQQTREPAEIERAWRAMQRCIAEAHTAYEG</sequence>
<proteinExistence type="predicted"/>